<sequence length="183" mass="19604">MTNTEDTGGPTRRRFLRTSGLLVGGLAIGVGATGTVAAGVPVANGWYEGEEIYYVAHGVEEGVTERGENDIYLIGGDRVWQAQVVEFIPGESGYSPHWNVNLVKTETGVTVADIVASPYVSEHYPEALFDDVEDIRAAEDAGLVTISKPGAVVLCPIVPERVADAPGNTELSEDFPRPWPETF</sequence>
<comment type="caution">
    <text evidence="1">The sequence shown here is derived from an EMBL/GenBank/DDBJ whole genome shotgun (WGS) entry which is preliminary data.</text>
</comment>
<dbReference type="EMBL" id="WKJO01000001">
    <property type="protein sequence ID" value="MRX22550.1"/>
    <property type="molecule type" value="Genomic_DNA"/>
</dbReference>
<dbReference type="Proteomes" id="UP000439022">
    <property type="component" value="Unassembled WGS sequence"/>
</dbReference>
<organism evidence="1 2">
    <name type="scientific">Haloferax litoreum</name>
    <dbReference type="NCBI Taxonomy" id="2666140"/>
    <lineage>
        <taxon>Archaea</taxon>
        <taxon>Methanobacteriati</taxon>
        <taxon>Methanobacteriota</taxon>
        <taxon>Stenosarchaea group</taxon>
        <taxon>Halobacteria</taxon>
        <taxon>Halobacteriales</taxon>
        <taxon>Haloferacaceae</taxon>
        <taxon>Haloferax</taxon>
    </lineage>
</organism>
<dbReference type="PROSITE" id="PS51318">
    <property type="entry name" value="TAT"/>
    <property type="match status" value="1"/>
</dbReference>
<accession>A0A6A8GLI9</accession>
<dbReference type="AlphaFoldDB" id="A0A6A8GLI9"/>
<gene>
    <name evidence="1" type="ORF">GJR96_11370</name>
</gene>
<keyword evidence="2" id="KW-1185">Reference proteome</keyword>
<name>A0A6A8GLI9_9EURY</name>
<protein>
    <submittedName>
        <fullName evidence="1">Uncharacterized protein</fullName>
    </submittedName>
</protein>
<evidence type="ECO:0000313" key="1">
    <source>
        <dbReference type="EMBL" id="MRX22550.1"/>
    </source>
</evidence>
<proteinExistence type="predicted"/>
<dbReference type="RefSeq" id="WP_151163029.1">
    <property type="nucleotide sequence ID" value="NZ_WKJO01000001.1"/>
</dbReference>
<evidence type="ECO:0000313" key="2">
    <source>
        <dbReference type="Proteomes" id="UP000439022"/>
    </source>
</evidence>
<dbReference type="InterPro" id="IPR006311">
    <property type="entry name" value="TAT_signal"/>
</dbReference>
<reference evidence="1 2" key="1">
    <citation type="submission" date="2019-11" db="EMBL/GenBank/DDBJ databases">
        <title>Whole genome sequence of Haloferax sp. MBLA0076.</title>
        <authorList>
            <person name="Seo M.-J."/>
            <person name="Cho E.-S."/>
        </authorList>
    </citation>
    <scope>NUCLEOTIDE SEQUENCE [LARGE SCALE GENOMIC DNA]</scope>
    <source>
        <strain evidence="1 2">MBLA0076</strain>
    </source>
</reference>